<organism evidence="1 2">
    <name type="scientific">Streptosporangium album</name>
    <dbReference type="NCBI Taxonomy" id="47479"/>
    <lineage>
        <taxon>Bacteria</taxon>
        <taxon>Bacillati</taxon>
        <taxon>Actinomycetota</taxon>
        <taxon>Actinomycetes</taxon>
        <taxon>Streptosporangiales</taxon>
        <taxon>Streptosporangiaceae</taxon>
        <taxon>Streptosporangium</taxon>
    </lineage>
</organism>
<accession>A0A7W7RUC6</accession>
<evidence type="ECO:0000313" key="2">
    <source>
        <dbReference type="Proteomes" id="UP000534286"/>
    </source>
</evidence>
<keyword evidence="2" id="KW-1185">Reference proteome</keyword>
<name>A0A7W7RUC6_9ACTN</name>
<dbReference type="EMBL" id="JACHJU010000001">
    <property type="protein sequence ID" value="MBB4938358.1"/>
    <property type="molecule type" value="Genomic_DNA"/>
</dbReference>
<gene>
    <name evidence="1" type="ORF">FHR32_002663</name>
</gene>
<reference evidence="1 2" key="1">
    <citation type="submission" date="2020-08" db="EMBL/GenBank/DDBJ databases">
        <title>Sequencing the genomes of 1000 actinobacteria strains.</title>
        <authorList>
            <person name="Klenk H.-P."/>
        </authorList>
    </citation>
    <scope>NUCLEOTIDE SEQUENCE [LARGE SCALE GENOMIC DNA]</scope>
    <source>
        <strain evidence="1 2">DSM 43023</strain>
    </source>
</reference>
<dbReference type="Proteomes" id="UP000534286">
    <property type="component" value="Unassembled WGS sequence"/>
</dbReference>
<proteinExistence type="predicted"/>
<comment type="caution">
    <text evidence="1">The sequence shown here is derived from an EMBL/GenBank/DDBJ whole genome shotgun (WGS) entry which is preliminary data.</text>
</comment>
<evidence type="ECO:0000313" key="1">
    <source>
        <dbReference type="EMBL" id="MBB4938358.1"/>
    </source>
</evidence>
<protein>
    <submittedName>
        <fullName evidence="1">Uncharacterized protein</fullName>
    </submittedName>
</protein>
<dbReference type="AlphaFoldDB" id="A0A7W7RUC6"/>
<sequence length="36" mass="4245">MNRRLRPIRNLVLRTLAHSPAFRNGLARRLSGLVYR</sequence>